<keyword evidence="2" id="KW-0812">Transmembrane</keyword>
<dbReference type="KEGG" id="mmav:RE476_01220"/>
<dbReference type="RefSeq" id="WP_309308422.1">
    <property type="nucleotide sequence ID" value="NZ_CP133594.1"/>
</dbReference>
<evidence type="ECO:0000313" key="4">
    <source>
        <dbReference type="Proteomes" id="UP001183006"/>
    </source>
</evidence>
<keyword evidence="2" id="KW-0472">Membrane</keyword>
<dbReference type="EMBL" id="CP133594">
    <property type="protein sequence ID" value="WMW22467.1"/>
    <property type="molecule type" value="Genomic_DNA"/>
</dbReference>
<protein>
    <submittedName>
        <fullName evidence="3">Uncharacterized protein</fullName>
    </submittedName>
</protein>
<gene>
    <name evidence="3" type="ORF">RE476_01220</name>
</gene>
<dbReference type="AlphaFoldDB" id="A0AA51UFT5"/>
<proteinExistence type="predicted"/>
<accession>A0AA51UFT5</accession>
<keyword evidence="1" id="KW-0175">Coiled coil</keyword>
<name>A0AA51UFT5_9EURY</name>
<dbReference type="Proteomes" id="UP001183006">
    <property type="component" value="Chromosome"/>
</dbReference>
<evidence type="ECO:0000313" key="3">
    <source>
        <dbReference type="EMBL" id="WMW22467.1"/>
    </source>
</evidence>
<evidence type="ECO:0000256" key="2">
    <source>
        <dbReference type="SAM" id="Phobius"/>
    </source>
</evidence>
<dbReference type="GeneID" id="84228719"/>
<reference evidence="3" key="1">
    <citation type="submission" date="2023-08" db="EMBL/GenBank/DDBJ databases">
        <title>Methanolobus mangrovi sp. nov. and Methanolobus sediminis sp. nov, two novel methylotrophic methanogens isolated from mangrove sediments in China.</title>
        <authorList>
            <person name="Zhou J."/>
        </authorList>
    </citation>
    <scope>NUCLEOTIDE SEQUENCE</scope>
    <source>
        <strain evidence="3">FTZ2</strain>
    </source>
</reference>
<keyword evidence="2" id="KW-1133">Transmembrane helix</keyword>
<evidence type="ECO:0000256" key="1">
    <source>
        <dbReference type="SAM" id="Coils"/>
    </source>
</evidence>
<organism evidence="3 4">
    <name type="scientific">Methanolobus mangrovi</name>
    <dbReference type="NCBI Taxonomy" id="3072977"/>
    <lineage>
        <taxon>Archaea</taxon>
        <taxon>Methanobacteriati</taxon>
        <taxon>Methanobacteriota</taxon>
        <taxon>Stenosarchaea group</taxon>
        <taxon>Methanomicrobia</taxon>
        <taxon>Methanosarcinales</taxon>
        <taxon>Methanosarcinaceae</taxon>
        <taxon>Methanolobus</taxon>
    </lineage>
</organism>
<feature type="transmembrane region" description="Helical" evidence="2">
    <location>
        <begin position="524"/>
        <end position="545"/>
    </location>
</feature>
<feature type="coiled-coil region" evidence="1">
    <location>
        <begin position="82"/>
        <end position="109"/>
    </location>
</feature>
<feature type="coiled-coil region" evidence="1">
    <location>
        <begin position="484"/>
        <end position="511"/>
    </location>
</feature>
<keyword evidence="4" id="KW-1185">Reference proteome</keyword>
<sequence length="551" mass="60931">MGWFDVVAGVATGGLYTVGKAIYQAGNAAEDAGDAAEEAGMAIAVIGSTIQAVGEQLNSTLKEVEELLTIQRLTPRSEADLWDEEKARLDSLRQEKTRLENKLKEKGVNDTGNFDFNFWDILSDFTDVIEKFQLMAKLAAVNQEIHDIFYQEPGVVTTGIYNAKEVLERLNTIEQPMIEDILASLDDNLDVSEEVLKEVKKLFVTKKKVPVSIAELSPSIRDQLEMIQTDKLYYEGLISRKDTVTAQLRDIIKIHPENKFEITAGAINVPKASIYASNVLDDVISATNILDNINIAESIKDDIGVNTGVTDVVRESEKIEENINIRDTVKNIDTGIINRTVRNISSSQPVMRTASTSNIEAASSSVSAAAAKKETANISAANMARIATSIKRSPSNPMSMMQPYGAKISASLSTKFDGYQRNYDLMKAQKAFYFRQSLKMERKYEFLSNRWVEEPGIIPKTLDELHGVLENVRTEEQPRIDLLLDNVNATLVEAKGTVEKANDTMDSVKNALSILDFDTKYLKLGGMVIGGLIVLDLFVGLIVLIRMALGF</sequence>